<evidence type="ECO:0000256" key="1">
    <source>
        <dbReference type="ARBA" id="ARBA00009861"/>
    </source>
</evidence>
<dbReference type="Gene3D" id="3.30.559.10">
    <property type="entry name" value="Chloramphenicol acetyltransferase-like domain"/>
    <property type="match status" value="2"/>
</dbReference>
<dbReference type="InterPro" id="IPR050898">
    <property type="entry name" value="Plant_acyltransferase"/>
</dbReference>
<evidence type="ECO:0000313" key="3">
    <source>
        <dbReference type="EMBL" id="KAJ3685989.1"/>
    </source>
</evidence>
<dbReference type="PANTHER" id="PTHR31147">
    <property type="entry name" value="ACYL TRANSFERASE 4"/>
    <property type="match status" value="1"/>
</dbReference>
<dbReference type="AlphaFoldDB" id="A0AAD5Z3H9"/>
<dbReference type="Pfam" id="PF02458">
    <property type="entry name" value="Transferase"/>
    <property type="match status" value="1"/>
</dbReference>
<comment type="caution">
    <text evidence="3">The sequence shown here is derived from an EMBL/GenBank/DDBJ whole genome shotgun (WGS) entry which is preliminary data.</text>
</comment>
<evidence type="ECO:0000313" key="4">
    <source>
        <dbReference type="Proteomes" id="UP001210211"/>
    </source>
</evidence>
<dbReference type="InterPro" id="IPR023213">
    <property type="entry name" value="CAT-like_dom_sf"/>
</dbReference>
<keyword evidence="4" id="KW-1185">Reference proteome</keyword>
<sequence>MVSRNFTVHVAEPELVSPEKPIPHEFKYLSNIDDQLGLRNHFPIVHIYRLPRGGTSTDPARLIRRALSHALMYYYPLAGRLRHTENGKLVVECTGEGILFREADADATIEQLRQIGTGFVPPFSQWDRLLVDDVYGSLLVTDSPLLRMQVTRFACGGFVLAYTVNHCACDAAGVLQFITAVAELARNPQLSNPSLIPVWSRELLIPRNPPCISFCHYEYENPEPNKIHDLSDFHLQIQSSLFLPRATISTIKTLAKASASFDAVAALLWRSRTRVIGLADTDIARLLFAVDIRHLRGALPLPKGYYGAAIVSPSVSVPVQDLCQKPLSYAASKIAMTKYLASQPEYRSSVIDYLEVCQGKVGLRGGKEAFAVSDHSKLRYADVDFGWGRAMYGGPGRAGTGSEPGLVASVVSHRLENGEEGLLLIFTMASEVLEAFHGEVWETVAAITEGKNGTVFMGNSSNTLVRSAL</sequence>
<evidence type="ECO:0000256" key="2">
    <source>
        <dbReference type="ARBA" id="ARBA00022679"/>
    </source>
</evidence>
<dbReference type="PANTHER" id="PTHR31147:SF66">
    <property type="entry name" value="OS05G0315700 PROTEIN"/>
    <property type="match status" value="1"/>
</dbReference>
<proteinExistence type="inferred from homology"/>
<name>A0AAD5Z3H9_9POAL</name>
<keyword evidence="2" id="KW-0808">Transferase</keyword>
<gene>
    <name evidence="3" type="ORF">LUZ61_015153</name>
</gene>
<dbReference type="GO" id="GO:0016740">
    <property type="term" value="F:transferase activity"/>
    <property type="evidence" value="ECO:0007669"/>
    <property type="project" value="UniProtKB-KW"/>
</dbReference>
<dbReference type="EMBL" id="JAMRDG010000002">
    <property type="protein sequence ID" value="KAJ3685989.1"/>
    <property type="molecule type" value="Genomic_DNA"/>
</dbReference>
<accession>A0AAD5Z3H9</accession>
<organism evidence="3 4">
    <name type="scientific">Rhynchospora tenuis</name>
    <dbReference type="NCBI Taxonomy" id="198213"/>
    <lineage>
        <taxon>Eukaryota</taxon>
        <taxon>Viridiplantae</taxon>
        <taxon>Streptophyta</taxon>
        <taxon>Embryophyta</taxon>
        <taxon>Tracheophyta</taxon>
        <taxon>Spermatophyta</taxon>
        <taxon>Magnoliopsida</taxon>
        <taxon>Liliopsida</taxon>
        <taxon>Poales</taxon>
        <taxon>Cyperaceae</taxon>
        <taxon>Cyperoideae</taxon>
        <taxon>Rhynchosporeae</taxon>
        <taxon>Rhynchospora</taxon>
    </lineage>
</organism>
<comment type="similarity">
    <text evidence="1">Belongs to the plant acyltransferase family.</text>
</comment>
<dbReference type="SUPFAM" id="SSF52777">
    <property type="entry name" value="CoA-dependent acyltransferases"/>
    <property type="match status" value="1"/>
</dbReference>
<dbReference type="Proteomes" id="UP001210211">
    <property type="component" value="Unassembled WGS sequence"/>
</dbReference>
<reference evidence="3 4" key="1">
    <citation type="journal article" date="2022" name="Cell">
        <title>Repeat-based holocentromeres influence genome architecture and karyotype evolution.</title>
        <authorList>
            <person name="Hofstatter P.G."/>
            <person name="Thangavel G."/>
            <person name="Lux T."/>
            <person name="Neumann P."/>
            <person name="Vondrak T."/>
            <person name="Novak P."/>
            <person name="Zhang M."/>
            <person name="Costa L."/>
            <person name="Castellani M."/>
            <person name="Scott A."/>
            <person name="Toegelov H."/>
            <person name="Fuchs J."/>
            <person name="Mata-Sucre Y."/>
            <person name="Dias Y."/>
            <person name="Vanzela A.L.L."/>
            <person name="Huettel B."/>
            <person name="Almeida C.C.S."/>
            <person name="Simkova H."/>
            <person name="Souza G."/>
            <person name="Pedrosa-Harand A."/>
            <person name="Macas J."/>
            <person name="Mayer K.F.X."/>
            <person name="Houben A."/>
            <person name="Marques A."/>
        </authorList>
    </citation>
    <scope>NUCLEOTIDE SEQUENCE [LARGE SCALE GENOMIC DNA]</scope>
    <source>
        <strain evidence="3">RhyTen1mFocal</strain>
    </source>
</reference>
<protein>
    <submittedName>
        <fullName evidence="3">Uncharacterized protein</fullName>
    </submittedName>
</protein>